<proteinExistence type="predicted"/>
<name>A0A853I4B3_9GAMM</name>
<dbReference type="GO" id="GO:0020037">
    <property type="term" value="F:heme binding"/>
    <property type="evidence" value="ECO:0007669"/>
    <property type="project" value="InterPro"/>
</dbReference>
<dbReference type="RefSeq" id="WP_180566464.1">
    <property type="nucleotide sequence ID" value="NZ_JACCKB010000001.1"/>
</dbReference>
<evidence type="ECO:0000313" key="2">
    <source>
        <dbReference type="Proteomes" id="UP000569732"/>
    </source>
</evidence>
<dbReference type="GO" id="GO:0009055">
    <property type="term" value="F:electron transfer activity"/>
    <property type="evidence" value="ECO:0007669"/>
    <property type="project" value="InterPro"/>
</dbReference>
<dbReference type="EMBL" id="JACCKB010000001">
    <property type="protein sequence ID" value="NYZ64427.1"/>
    <property type="molecule type" value="Genomic_DNA"/>
</dbReference>
<keyword evidence="2" id="KW-1185">Reference proteome</keyword>
<evidence type="ECO:0008006" key="3">
    <source>
        <dbReference type="Google" id="ProtNLM"/>
    </source>
</evidence>
<protein>
    <recommendedName>
        <fullName evidence="3">Cytochrome c domain-containing protein</fullName>
    </recommendedName>
</protein>
<dbReference type="SUPFAM" id="SSF46626">
    <property type="entry name" value="Cytochrome c"/>
    <property type="match status" value="1"/>
</dbReference>
<comment type="caution">
    <text evidence="1">The sequence shown here is derived from an EMBL/GenBank/DDBJ whole genome shotgun (WGS) entry which is preliminary data.</text>
</comment>
<dbReference type="InterPro" id="IPR036909">
    <property type="entry name" value="Cyt_c-like_dom_sf"/>
</dbReference>
<accession>A0A853I4B3</accession>
<dbReference type="Gene3D" id="1.10.760.10">
    <property type="entry name" value="Cytochrome c-like domain"/>
    <property type="match status" value="1"/>
</dbReference>
<evidence type="ECO:0000313" key="1">
    <source>
        <dbReference type="EMBL" id="NYZ64427.1"/>
    </source>
</evidence>
<dbReference type="AlphaFoldDB" id="A0A853I4B3"/>
<reference evidence="1 2" key="1">
    <citation type="submission" date="2020-07" db="EMBL/GenBank/DDBJ databases">
        <title>Endozoicomonas sp. nov., isolated from sediment.</title>
        <authorList>
            <person name="Gu T."/>
        </authorList>
    </citation>
    <scope>NUCLEOTIDE SEQUENCE [LARGE SCALE GENOMIC DNA]</scope>
    <source>
        <strain evidence="1 2">SM1973</strain>
    </source>
</reference>
<gene>
    <name evidence="1" type="ORF">H0A36_00305</name>
</gene>
<organism evidence="1 2">
    <name type="scientific">Spartinivicinus marinus</name>
    <dbReference type="NCBI Taxonomy" id="2994442"/>
    <lineage>
        <taxon>Bacteria</taxon>
        <taxon>Pseudomonadati</taxon>
        <taxon>Pseudomonadota</taxon>
        <taxon>Gammaproteobacteria</taxon>
        <taxon>Oceanospirillales</taxon>
        <taxon>Zooshikellaceae</taxon>
        <taxon>Spartinivicinus</taxon>
    </lineage>
</organism>
<sequence>MITLVTKSYNLHILILALTITSSVSGELANERQLQFGAKIFQQRCVLCHGDHGMGEGLLPIIVAKYPSTNLFKKKIY</sequence>
<dbReference type="Proteomes" id="UP000569732">
    <property type="component" value="Unassembled WGS sequence"/>
</dbReference>